<accession>A0A8K0DY87</accession>
<organism evidence="2 3">
    <name type="scientific">Rhamnella rubrinervis</name>
    <dbReference type="NCBI Taxonomy" id="2594499"/>
    <lineage>
        <taxon>Eukaryota</taxon>
        <taxon>Viridiplantae</taxon>
        <taxon>Streptophyta</taxon>
        <taxon>Embryophyta</taxon>
        <taxon>Tracheophyta</taxon>
        <taxon>Spermatophyta</taxon>
        <taxon>Magnoliopsida</taxon>
        <taxon>eudicotyledons</taxon>
        <taxon>Gunneridae</taxon>
        <taxon>Pentapetalae</taxon>
        <taxon>rosids</taxon>
        <taxon>fabids</taxon>
        <taxon>Rosales</taxon>
        <taxon>Rhamnaceae</taxon>
        <taxon>rhamnoid group</taxon>
        <taxon>Rhamneae</taxon>
        <taxon>Rhamnella</taxon>
    </lineage>
</organism>
<evidence type="ECO:0000256" key="1">
    <source>
        <dbReference type="SAM" id="Phobius"/>
    </source>
</evidence>
<keyword evidence="1" id="KW-0812">Transmembrane</keyword>
<evidence type="ECO:0000313" key="3">
    <source>
        <dbReference type="Proteomes" id="UP000796880"/>
    </source>
</evidence>
<comment type="caution">
    <text evidence="2">The sequence shown here is derived from an EMBL/GenBank/DDBJ whole genome shotgun (WGS) entry which is preliminary data.</text>
</comment>
<keyword evidence="3" id="KW-1185">Reference proteome</keyword>
<dbReference type="PANTHER" id="PTHR33116:SF80">
    <property type="entry name" value="REVERSE TRANSCRIPTASE ZINC-BINDING DOMAIN-CONTAINING PROTEIN"/>
    <property type="match status" value="1"/>
</dbReference>
<dbReference type="EMBL" id="VOIH02000011">
    <property type="protein sequence ID" value="KAF3433417.1"/>
    <property type="molecule type" value="Genomic_DNA"/>
</dbReference>
<evidence type="ECO:0000313" key="2">
    <source>
        <dbReference type="EMBL" id="KAF3433417.1"/>
    </source>
</evidence>
<dbReference type="Proteomes" id="UP000796880">
    <property type="component" value="Unassembled WGS sequence"/>
</dbReference>
<dbReference type="AlphaFoldDB" id="A0A8K0DY87"/>
<feature type="transmembrane region" description="Helical" evidence="1">
    <location>
        <begin position="53"/>
        <end position="73"/>
    </location>
</feature>
<proteinExistence type="predicted"/>
<gene>
    <name evidence="2" type="ORF">FNV43_RR24519</name>
</gene>
<name>A0A8K0DY87_9ROSA</name>
<feature type="transmembrane region" description="Helical" evidence="1">
    <location>
        <begin position="309"/>
        <end position="330"/>
    </location>
</feature>
<protein>
    <submittedName>
        <fullName evidence="2">Uncharacterized protein</fullName>
    </submittedName>
</protein>
<keyword evidence="1" id="KW-1133">Transmembrane helix</keyword>
<sequence length="476" mass="52572">MPWVVVGHRSINHVPTTSVSYSQSFKHSNPTYTLSILTYPPNSTVLLHPRKSLLSIAIAIACGLWIAIACRFLSTLSHVSLPSSWILGIVSRHSCDRNHFCLCVIVGVLVEGFSIVIEVEVVELSSLEVASPYHGIVVEVEVVELSSWSLSWLSSVLLWIRCAQWPSWLRFSGFVFVMLSCFIIPVVEVAGSLDAAVPMATRKNVQFDLFTSRMDTHAHVNVIGGALGSSCLGMKSSKVIKLPSFTDVVGGVHLLYRFLLLNLCRYTKVFVDVDLASFVMFGGGPPISSTYADFQEAIEVISLLPIDSMVLFLLGINLSFKLCGYIMRILRLLLRTFRVLSIDFGSLAEVIPKVVTEDDNLALTKVPTFDEVKQVVFISSDMVVTVQSFFLSGVVHPVVNLEKSHMYFGFGISHARWLKILELIGMNVGSLPFTYLGVHFFEGSPTLAVLHPIADRILEQLADWKGCTLSIVGRLC</sequence>
<keyword evidence="1" id="KW-0472">Membrane</keyword>
<reference evidence="2" key="1">
    <citation type="submission" date="2020-03" db="EMBL/GenBank/DDBJ databases">
        <title>A high-quality chromosome-level genome assembly of a woody plant with both climbing and erect habits, Rhamnella rubrinervis.</title>
        <authorList>
            <person name="Lu Z."/>
            <person name="Yang Y."/>
            <person name="Zhu X."/>
            <person name="Sun Y."/>
        </authorList>
    </citation>
    <scope>NUCLEOTIDE SEQUENCE</scope>
    <source>
        <strain evidence="2">BYM</strain>
        <tissue evidence="2">Leaf</tissue>
    </source>
</reference>
<feature type="transmembrane region" description="Helical" evidence="1">
    <location>
        <begin position="167"/>
        <end position="187"/>
    </location>
</feature>
<dbReference type="OrthoDB" id="1194645at2759"/>
<dbReference type="PANTHER" id="PTHR33116">
    <property type="entry name" value="REVERSE TRANSCRIPTASE ZINC-BINDING DOMAIN-CONTAINING PROTEIN-RELATED-RELATED"/>
    <property type="match status" value="1"/>
</dbReference>